<protein>
    <recommendedName>
        <fullName evidence="4">Peptidyl-prolyl cis-trans isomerase</fullName>
        <shortName evidence="4">PPIase</shortName>
        <ecNumber evidence="4">5.2.1.8</ecNumber>
    </recommendedName>
</protein>
<dbReference type="Pfam" id="PF00160">
    <property type="entry name" value="Pro_isomerase"/>
    <property type="match status" value="1"/>
</dbReference>
<dbReference type="EC" id="5.2.1.8" evidence="4"/>
<dbReference type="InterPro" id="IPR002130">
    <property type="entry name" value="Cyclophilin-type_PPIase_dom"/>
</dbReference>
<keyword evidence="4" id="KW-0697">Rotamase</keyword>
<evidence type="ECO:0000256" key="1">
    <source>
        <dbReference type="ARBA" id="ARBA00004123"/>
    </source>
</evidence>
<dbReference type="PROSITE" id="PS50072">
    <property type="entry name" value="CSA_PPIASE_2"/>
    <property type="match status" value="1"/>
</dbReference>
<dbReference type="SUPFAM" id="SSF50891">
    <property type="entry name" value="Cyclophilin-like"/>
    <property type="match status" value="1"/>
</dbReference>
<sequence length="152" mass="17182">MSSVYVLEPPTKGKVVLQTTAGPLDIELWPREAPKAVRNFVQLCLEGYYDRTIFHRIIKGFLVQGGDPTATGTEVEKKNEIRLAVREALTSNKVDSIREHEMDDLDADDHSDDDDEANFDARMRLQILKKRREIGDVATHEKLPAGNVCYLT</sequence>
<dbReference type="PANTHER" id="PTHR45625">
    <property type="entry name" value="PEPTIDYL-PROLYL CIS-TRANS ISOMERASE-RELATED"/>
    <property type="match status" value="1"/>
</dbReference>
<evidence type="ECO:0000259" key="5">
    <source>
        <dbReference type="PROSITE" id="PS50072"/>
    </source>
</evidence>
<organism evidence="6 7">
    <name type="scientific">Ensete ventricosum</name>
    <name type="common">Abyssinian banana</name>
    <name type="synonym">Musa ensete</name>
    <dbReference type="NCBI Taxonomy" id="4639"/>
    <lineage>
        <taxon>Eukaryota</taxon>
        <taxon>Viridiplantae</taxon>
        <taxon>Streptophyta</taxon>
        <taxon>Embryophyta</taxon>
        <taxon>Tracheophyta</taxon>
        <taxon>Spermatophyta</taxon>
        <taxon>Magnoliopsida</taxon>
        <taxon>Liliopsida</taxon>
        <taxon>Zingiberales</taxon>
        <taxon>Musaceae</taxon>
        <taxon>Ensete</taxon>
    </lineage>
</organism>
<dbReference type="EMBL" id="AMZH03000417">
    <property type="protein sequence ID" value="RRT83864.1"/>
    <property type="molecule type" value="Genomic_DNA"/>
</dbReference>
<dbReference type="PRINTS" id="PR00153">
    <property type="entry name" value="CSAPPISMRASE"/>
</dbReference>
<dbReference type="InterPro" id="IPR020892">
    <property type="entry name" value="Cyclophilin-type_PPIase_CS"/>
</dbReference>
<keyword evidence="3" id="KW-0539">Nucleus</keyword>
<dbReference type="Gene3D" id="2.40.100.10">
    <property type="entry name" value="Cyclophilin-like"/>
    <property type="match status" value="1"/>
</dbReference>
<dbReference type="InterPro" id="IPR044666">
    <property type="entry name" value="Cyclophilin_A-like"/>
</dbReference>
<dbReference type="GO" id="GO:0006457">
    <property type="term" value="P:protein folding"/>
    <property type="evidence" value="ECO:0007669"/>
    <property type="project" value="InterPro"/>
</dbReference>
<keyword evidence="2" id="KW-0143">Chaperone</keyword>
<keyword evidence="4" id="KW-0413">Isomerase</keyword>
<comment type="catalytic activity">
    <reaction evidence="4">
        <text>[protein]-peptidylproline (omega=180) = [protein]-peptidylproline (omega=0)</text>
        <dbReference type="Rhea" id="RHEA:16237"/>
        <dbReference type="Rhea" id="RHEA-COMP:10747"/>
        <dbReference type="Rhea" id="RHEA-COMP:10748"/>
        <dbReference type="ChEBI" id="CHEBI:83833"/>
        <dbReference type="ChEBI" id="CHEBI:83834"/>
        <dbReference type="EC" id="5.2.1.8"/>
    </reaction>
</comment>
<comment type="caution">
    <text evidence="6">The sequence shown here is derived from an EMBL/GenBank/DDBJ whole genome shotgun (WGS) entry which is preliminary data.</text>
</comment>
<dbReference type="AlphaFoldDB" id="A0A427B5W6"/>
<dbReference type="PANTHER" id="PTHR45625:SF6">
    <property type="entry name" value="SPLICEOSOME-ASSOCIATED PROTEIN CWC27 HOMOLOG"/>
    <property type="match status" value="1"/>
</dbReference>
<evidence type="ECO:0000256" key="4">
    <source>
        <dbReference type="RuleBase" id="RU363019"/>
    </source>
</evidence>
<name>A0A427B5W6_ENSVE</name>
<accession>A0A427B5W6</accession>
<evidence type="ECO:0000313" key="6">
    <source>
        <dbReference type="EMBL" id="RRT83864.1"/>
    </source>
</evidence>
<feature type="domain" description="PPIase cyclophilin-type" evidence="5">
    <location>
        <begin position="18"/>
        <end position="73"/>
    </location>
</feature>
<gene>
    <name evidence="6" type="ORF">B296_00008505</name>
</gene>
<dbReference type="Proteomes" id="UP000287651">
    <property type="component" value="Unassembled WGS sequence"/>
</dbReference>
<evidence type="ECO:0000256" key="2">
    <source>
        <dbReference type="ARBA" id="ARBA00023186"/>
    </source>
</evidence>
<comment type="subcellular location">
    <subcellularLocation>
        <location evidence="1">Nucleus</location>
    </subcellularLocation>
</comment>
<dbReference type="GO" id="GO:0003755">
    <property type="term" value="F:peptidyl-prolyl cis-trans isomerase activity"/>
    <property type="evidence" value="ECO:0007669"/>
    <property type="project" value="UniProtKB-UniRule"/>
</dbReference>
<proteinExistence type="inferred from homology"/>
<dbReference type="InterPro" id="IPR029000">
    <property type="entry name" value="Cyclophilin-like_dom_sf"/>
</dbReference>
<evidence type="ECO:0000256" key="3">
    <source>
        <dbReference type="ARBA" id="ARBA00023242"/>
    </source>
</evidence>
<dbReference type="PROSITE" id="PS00170">
    <property type="entry name" value="CSA_PPIASE_1"/>
    <property type="match status" value="1"/>
</dbReference>
<comment type="function">
    <text evidence="4">PPIases accelerate the folding of proteins. It catalyzes the cis-trans isomerization of proline imidic peptide bonds in oligopeptides.</text>
</comment>
<dbReference type="GO" id="GO:0071013">
    <property type="term" value="C:catalytic step 2 spliceosome"/>
    <property type="evidence" value="ECO:0007669"/>
    <property type="project" value="TreeGrafter"/>
</dbReference>
<comment type="similarity">
    <text evidence="4">Belongs to the cyclophilin-type PPIase family.</text>
</comment>
<reference evidence="6 7" key="1">
    <citation type="journal article" date="2014" name="Agronomy (Basel)">
        <title>A Draft Genome Sequence for Ensete ventricosum, the Drought-Tolerant Tree Against Hunger.</title>
        <authorList>
            <person name="Harrison J."/>
            <person name="Moore K.A."/>
            <person name="Paszkiewicz K."/>
            <person name="Jones T."/>
            <person name="Grant M."/>
            <person name="Ambacheew D."/>
            <person name="Muzemil S."/>
            <person name="Studholme D.J."/>
        </authorList>
    </citation>
    <scope>NUCLEOTIDE SEQUENCE [LARGE SCALE GENOMIC DNA]</scope>
</reference>
<evidence type="ECO:0000313" key="7">
    <source>
        <dbReference type="Proteomes" id="UP000287651"/>
    </source>
</evidence>